<sequence length="266" mass="30732">MWKKVFQPFIENPAFFQPLRTTYVVKRRFPAGLVSPGRMPSLRKRHMIYETLSDNQYKPQNINILLRKYVEDIGRPGEVVSIKESKGRFLILTKMAEYASAENVARVNTSVDKDVANFSSRYAGSTVRTLSEFVLNISMNKENPWTLEPWHIRSAFRKAHVHVPENCFTMPSEPISGPDMALEGKEFFITVTINNTEKVPVRCRIHHWTTQPQDRLPPVRDHWKFPVDLISPKDEEIAKLLPRLTPPELVPDDGPACLRNKRKRIG</sequence>
<dbReference type="InterPro" id="IPR000244">
    <property type="entry name" value="Ribosomal_bL9"/>
</dbReference>
<reference evidence="2" key="1">
    <citation type="submission" date="2021-06" db="EMBL/GenBank/DDBJ databases">
        <authorList>
            <person name="Hodson N. C."/>
            <person name="Mongue J. A."/>
            <person name="Jaron S. K."/>
        </authorList>
    </citation>
    <scope>NUCLEOTIDE SEQUENCE</scope>
</reference>
<evidence type="ECO:0000313" key="3">
    <source>
        <dbReference type="Proteomes" id="UP000708208"/>
    </source>
</evidence>
<dbReference type="PANTHER" id="PTHR21368">
    <property type="entry name" value="50S RIBOSOMAL PROTEIN L9"/>
    <property type="match status" value="1"/>
</dbReference>
<comment type="caution">
    <text evidence="2">The sequence shown here is derived from an EMBL/GenBank/DDBJ whole genome shotgun (WGS) entry which is preliminary data.</text>
</comment>
<keyword evidence="3" id="KW-1185">Reference proteome</keyword>
<protein>
    <recommendedName>
        <fullName evidence="1">Ribosomal protein L9 domain-containing protein</fullName>
    </recommendedName>
</protein>
<dbReference type="AlphaFoldDB" id="A0A8J2KUC7"/>
<evidence type="ECO:0000313" key="2">
    <source>
        <dbReference type="EMBL" id="CAG7819876.1"/>
    </source>
</evidence>
<dbReference type="EMBL" id="CAJVCH010462414">
    <property type="protein sequence ID" value="CAG7819876.1"/>
    <property type="molecule type" value="Genomic_DNA"/>
</dbReference>
<dbReference type="GO" id="GO:0006412">
    <property type="term" value="P:translation"/>
    <property type="evidence" value="ECO:0007669"/>
    <property type="project" value="InterPro"/>
</dbReference>
<dbReference type="OrthoDB" id="5555409at2759"/>
<dbReference type="GO" id="GO:0005840">
    <property type="term" value="C:ribosome"/>
    <property type="evidence" value="ECO:0007669"/>
    <property type="project" value="InterPro"/>
</dbReference>
<gene>
    <name evidence="2" type="ORF">AFUS01_LOCUS30296</name>
</gene>
<dbReference type="InterPro" id="IPR020070">
    <property type="entry name" value="Ribosomal_bL9_N"/>
</dbReference>
<name>A0A8J2KUC7_9HEXA</name>
<proteinExistence type="predicted"/>
<dbReference type="GO" id="GO:0003735">
    <property type="term" value="F:structural constituent of ribosome"/>
    <property type="evidence" value="ECO:0007669"/>
    <property type="project" value="InterPro"/>
</dbReference>
<dbReference type="Proteomes" id="UP000708208">
    <property type="component" value="Unassembled WGS sequence"/>
</dbReference>
<organism evidence="2 3">
    <name type="scientific">Allacma fusca</name>
    <dbReference type="NCBI Taxonomy" id="39272"/>
    <lineage>
        <taxon>Eukaryota</taxon>
        <taxon>Metazoa</taxon>
        <taxon>Ecdysozoa</taxon>
        <taxon>Arthropoda</taxon>
        <taxon>Hexapoda</taxon>
        <taxon>Collembola</taxon>
        <taxon>Symphypleona</taxon>
        <taxon>Sminthuridae</taxon>
        <taxon>Allacma</taxon>
    </lineage>
</organism>
<feature type="domain" description="Ribosomal protein L9" evidence="1">
    <location>
        <begin position="63"/>
        <end position="106"/>
    </location>
</feature>
<evidence type="ECO:0000259" key="1">
    <source>
        <dbReference type="Pfam" id="PF01281"/>
    </source>
</evidence>
<accession>A0A8J2KUC7</accession>
<dbReference type="Pfam" id="PF01281">
    <property type="entry name" value="Ribosomal_L9_N"/>
    <property type="match status" value="1"/>
</dbReference>